<feature type="transmembrane region" description="Helical" evidence="8">
    <location>
        <begin position="208"/>
        <end position="226"/>
    </location>
</feature>
<dbReference type="GO" id="GO:0098852">
    <property type="term" value="C:lytic vacuole membrane"/>
    <property type="evidence" value="ECO:0007669"/>
    <property type="project" value="UniProtKB-ARBA"/>
</dbReference>
<feature type="transmembrane region" description="Helical" evidence="8">
    <location>
        <begin position="12"/>
        <end position="34"/>
    </location>
</feature>
<evidence type="ECO:0000313" key="10">
    <source>
        <dbReference type="Proteomes" id="UP000449547"/>
    </source>
</evidence>
<dbReference type="Pfam" id="PF04193">
    <property type="entry name" value="PQ-loop"/>
    <property type="match status" value="2"/>
</dbReference>
<comment type="subcellular location">
    <subcellularLocation>
        <location evidence="1">Membrane</location>
        <topology evidence="1">Multi-pass membrane protein</topology>
    </subcellularLocation>
</comment>
<evidence type="ECO:0000256" key="3">
    <source>
        <dbReference type="ARBA" id="ARBA00022989"/>
    </source>
</evidence>
<keyword evidence="10" id="KW-1185">Reference proteome</keyword>
<dbReference type="FunFam" id="1.20.1280.290:FF:000009">
    <property type="entry name" value="PQ loop repeat family protein"/>
    <property type="match status" value="1"/>
</dbReference>
<proteinExistence type="inferred from homology"/>
<dbReference type="RefSeq" id="XP_034011616.1">
    <property type="nucleotide sequence ID" value="XM_034156117.1"/>
</dbReference>
<dbReference type="FunFam" id="1.20.1280.290:FF:000012">
    <property type="entry name" value="Vacuolar membrane PQ loop repeat protein"/>
    <property type="match status" value="1"/>
</dbReference>
<evidence type="ECO:0000256" key="5">
    <source>
        <dbReference type="ARBA" id="ARBA00038039"/>
    </source>
</evidence>
<dbReference type="PANTHER" id="PTHR16201:SF44">
    <property type="entry name" value="SEVEN TRANSMEMBRANE PROTEIN 1"/>
    <property type="match status" value="1"/>
</dbReference>
<dbReference type="OrthoDB" id="8048523at2759"/>
<dbReference type="Proteomes" id="UP000449547">
    <property type="component" value="Unassembled WGS sequence"/>
</dbReference>
<feature type="transmembrane region" description="Helical" evidence="8">
    <location>
        <begin position="106"/>
        <end position="127"/>
    </location>
</feature>
<comment type="catalytic activity">
    <reaction evidence="6">
        <text>L-histidine(out) + L-arginine(in) = L-histidine(in) + L-arginine(out)</text>
        <dbReference type="Rhea" id="RHEA:71063"/>
        <dbReference type="ChEBI" id="CHEBI:32682"/>
        <dbReference type="ChEBI" id="CHEBI:57595"/>
    </reaction>
</comment>
<dbReference type="Gene3D" id="1.20.1280.290">
    <property type="match status" value="2"/>
</dbReference>
<protein>
    <submittedName>
        <fullName evidence="9">Uncharacterized protein</fullName>
    </submittedName>
</protein>
<dbReference type="EMBL" id="SWFT01000105">
    <property type="protein sequence ID" value="KAA8900993.1"/>
    <property type="molecule type" value="Genomic_DNA"/>
</dbReference>
<dbReference type="InterPro" id="IPR051415">
    <property type="entry name" value="LAAT-1"/>
</dbReference>
<feature type="transmembrane region" description="Helical" evidence="8">
    <location>
        <begin position="247"/>
        <end position="266"/>
    </location>
</feature>
<evidence type="ECO:0000256" key="4">
    <source>
        <dbReference type="ARBA" id="ARBA00023136"/>
    </source>
</evidence>
<organism evidence="9 10">
    <name type="scientific">Diutina rugosa</name>
    <name type="common">Yeast</name>
    <name type="synonym">Candida rugosa</name>
    <dbReference type="NCBI Taxonomy" id="5481"/>
    <lineage>
        <taxon>Eukaryota</taxon>
        <taxon>Fungi</taxon>
        <taxon>Dikarya</taxon>
        <taxon>Ascomycota</taxon>
        <taxon>Saccharomycotina</taxon>
        <taxon>Pichiomycetes</taxon>
        <taxon>Debaryomycetaceae</taxon>
        <taxon>Diutina</taxon>
    </lineage>
</organism>
<dbReference type="PANTHER" id="PTHR16201">
    <property type="entry name" value="SEVEN TRANSMEMBRANE PROTEIN 1-RELATED"/>
    <property type="match status" value="1"/>
</dbReference>
<dbReference type="AlphaFoldDB" id="A0A642UL07"/>
<feature type="transmembrane region" description="Helical" evidence="8">
    <location>
        <begin position="79"/>
        <end position="100"/>
    </location>
</feature>
<sequence length="312" mass="34991">MASATRYQYRTVFFRRPGTIAFDDMLGALVLAVSEHTPSAPWRLQVSGILGSMSLACWIVLLVPQLIEQWRLKSADGIAIGFISIWTTGDVFNLIGAVWAHLLPEVIFLAVWFCIADTLMVASWVYYTYIYPKHHPRSHLRSGSSESEPLIQGTRPRRRSSTLTDIAIDPQAHSIFTKYIVPILFVMGAGVFGYYMSNDADPGVTDPAPISVGPQVMGYISAILYLGARIPQIIQNHRRRSVQGLSLLFFLLSTLGNLTYAGQILFYRSDAQYVWLNMPWLLGSLGTIFEDSIIFAQFYIYRPHSSPTAIED</sequence>
<comment type="similarity">
    <text evidence="5">Belongs to the laat-1 family.</text>
</comment>
<feature type="region of interest" description="Disordered" evidence="7">
    <location>
        <begin position="136"/>
        <end position="158"/>
    </location>
</feature>
<feature type="transmembrane region" description="Helical" evidence="8">
    <location>
        <begin position="46"/>
        <end position="67"/>
    </location>
</feature>
<evidence type="ECO:0000256" key="7">
    <source>
        <dbReference type="SAM" id="MobiDB-lite"/>
    </source>
</evidence>
<evidence type="ECO:0000256" key="6">
    <source>
        <dbReference type="ARBA" id="ARBA00050768"/>
    </source>
</evidence>
<comment type="caution">
    <text evidence="9">The sequence shown here is derived from an EMBL/GenBank/DDBJ whole genome shotgun (WGS) entry which is preliminary data.</text>
</comment>
<dbReference type="GO" id="GO:0015174">
    <property type="term" value="F:basic amino acid transmembrane transporter activity"/>
    <property type="evidence" value="ECO:0007669"/>
    <property type="project" value="UniProtKB-ARBA"/>
</dbReference>
<keyword evidence="4 8" id="KW-0472">Membrane</keyword>
<dbReference type="GO" id="GO:0034486">
    <property type="term" value="P:vacuolar transmembrane transport"/>
    <property type="evidence" value="ECO:0007669"/>
    <property type="project" value="UniProtKB-ARBA"/>
</dbReference>
<accession>A0A642UL07</accession>
<dbReference type="OMA" id="ISQCVYY"/>
<feature type="transmembrane region" description="Helical" evidence="8">
    <location>
        <begin position="179"/>
        <end position="196"/>
    </location>
</feature>
<evidence type="ECO:0000256" key="2">
    <source>
        <dbReference type="ARBA" id="ARBA00022692"/>
    </source>
</evidence>
<evidence type="ECO:0000313" key="9">
    <source>
        <dbReference type="EMBL" id="KAA8900993.1"/>
    </source>
</evidence>
<feature type="transmembrane region" description="Helical" evidence="8">
    <location>
        <begin position="278"/>
        <end position="301"/>
    </location>
</feature>
<dbReference type="GeneID" id="54782014"/>
<dbReference type="VEuPathDB" id="FungiDB:DIURU_003363"/>
<dbReference type="SMART" id="SM00679">
    <property type="entry name" value="CTNS"/>
    <property type="match status" value="2"/>
</dbReference>
<reference evidence="9 10" key="1">
    <citation type="submission" date="2019-07" db="EMBL/GenBank/DDBJ databases">
        <title>Genome assembly of two rare yeast pathogens: Diutina rugosa and Trichomonascus ciferrii.</title>
        <authorList>
            <person name="Mixao V."/>
            <person name="Saus E."/>
            <person name="Hansen A."/>
            <person name="Lass-Flor C."/>
            <person name="Gabaldon T."/>
        </authorList>
    </citation>
    <scope>NUCLEOTIDE SEQUENCE [LARGE SCALE GENOMIC DNA]</scope>
    <source>
        <strain evidence="9 10">CBS 613</strain>
    </source>
</reference>
<name>A0A642UL07_DIURU</name>
<evidence type="ECO:0000256" key="8">
    <source>
        <dbReference type="SAM" id="Phobius"/>
    </source>
</evidence>
<dbReference type="InterPro" id="IPR006603">
    <property type="entry name" value="PQ-loop_rpt"/>
</dbReference>
<evidence type="ECO:0000256" key="1">
    <source>
        <dbReference type="ARBA" id="ARBA00004141"/>
    </source>
</evidence>
<gene>
    <name evidence="9" type="ORF">DIURU_003363</name>
</gene>
<keyword evidence="3 8" id="KW-1133">Transmembrane helix</keyword>
<keyword evidence="2 8" id="KW-0812">Transmembrane</keyword>